<proteinExistence type="predicted"/>
<dbReference type="EMBL" id="BAAFJT010000003">
    <property type="protein sequence ID" value="GAB0186119.1"/>
    <property type="molecule type" value="Genomic_DNA"/>
</dbReference>
<organism evidence="2 3">
    <name type="scientific">Grus japonensis</name>
    <name type="common">Japanese crane</name>
    <name type="synonym">Red-crowned crane</name>
    <dbReference type="NCBI Taxonomy" id="30415"/>
    <lineage>
        <taxon>Eukaryota</taxon>
        <taxon>Metazoa</taxon>
        <taxon>Chordata</taxon>
        <taxon>Craniata</taxon>
        <taxon>Vertebrata</taxon>
        <taxon>Euteleostomi</taxon>
        <taxon>Archelosauria</taxon>
        <taxon>Archosauria</taxon>
        <taxon>Dinosauria</taxon>
        <taxon>Saurischia</taxon>
        <taxon>Theropoda</taxon>
        <taxon>Coelurosauria</taxon>
        <taxon>Aves</taxon>
        <taxon>Neognathae</taxon>
        <taxon>Neoaves</taxon>
        <taxon>Gruiformes</taxon>
        <taxon>Gruidae</taxon>
        <taxon>Grus</taxon>
    </lineage>
</organism>
<evidence type="ECO:0000256" key="1">
    <source>
        <dbReference type="SAM" id="MobiDB-lite"/>
    </source>
</evidence>
<feature type="region of interest" description="Disordered" evidence="1">
    <location>
        <begin position="57"/>
        <end position="89"/>
    </location>
</feature>
<sequence length="89" mass="9603">MAGKGGRGALRNGAGRPCPWNSNGSSVPGECYSHEIIIYLTRKKTLLLLLVKSQGTASQGELHRQPQELQQQKQSPEALADTQLAYATP</sequence>
<name>A0ABC9WKW5_GRUJA</name>
<keyword evidence="3" id="KW-1185">Reference proteome</keyword>
<evidence type="ECO:0000313" key="3">
    <source>
        <dbReference type="Proteomes" id="UP001623348"/>
    </source>
</evidence>
<reference evidence="2 3" key="1">
    <citation type="submission" date="2024-06" db="EMBL/GenBank/DDBJ databases">
        <title>The draft genome of Grus japonensis, version 3.</title>
        <authorList>
            <person name="Nabeshima K."/>
            <person name="Suzuki S."/>
            <person name="Onuma M."/>
        </authorList>
    </citation>
    <scope>NUCLEOTIDE SEQUENCE [LARGE SCALE GENOMIC DNA]</scope>
    <source>
        <strain evidence="2 3">451A</strain>
    </source>
</reference>
<accession>A0ABC9WKW5</accession>
<gene>
    <name evidence="2" type="ORF">GRJ2_001077200</name>
</gene>
<protein>
    <submittedName>
        <fullName evidence="2">Uncharacterized protein</fullName>
    </submittedName>
</protein>
<comment type="caution">
    <text evidence="2">The sequence shown here is derived from an EMBL/GenBank/DDBJ whole genome shotgun (WGS) entry which is preliminary data.</text>
</comment>
<evidence type="ECO:0000313" key="2">
    <source>
        <dbReference type="EMBL" id="GAB0186119.1"/>
    </source>
</evidence>
<feature type="region of interest" description="Disordered" evidence="1">
    <location>
        <begin position="1"/>
        <end position="29"/>
    </location>
</feature>
<dbReference type="AlphaFoldDB" id="A0ABC9WKW5"/>
<dbReference type="Proteomes" id="UP001623348">
    <property type="component" value="Unassembled WGS sequence"/>
</dbReference>